<keyword evidence="3" id="KW-1185">Reference proteome</keyword>
<evidence type="ECO:0000256" key="1">
    <source>
        <dbReference type="SAM" id="MobiDB-lite"/>
    </source>
</evidence>
<organism evidence="2 3">
    <name type="scientific">Bythopirellula goksoeyrii</name>
    <dbReference type="NCBI Taxonomy" id="1400387"/>
    <lineage>
        <taxon>Bacteria</taxon>
        <taxon>Pseudomonadati</taxon>
        <taxon>Planctomycetota</taxon>
        <taxon>Planctomycetia</taxon>
        <taxon>Pirellulales</taxon>
        <taxon>Lacipirellulaceae</taxon>
        <taxon>Bythopirellula</taxon>
    </lineage>
</organism>
<accession>A0A5B9QK10</accession>
<dbReference type="RefSeq" id="WP_148076087.1">
    <property type="nucleotide sequence ID" value="NZ_CP042913.1"/>
</dbReference>
<name>A0A5B9QK10_9BACT</name>
<evidence type="ECO:0000313" key="3">
    <source>
        <dbReference type="Proteomes" id="UP000323917"/>
    </source>
</evidence>
<dbReference type="KEGG" id="bgok:Pr1d_52680"/>
<proteinExistence type="predicted"/>
<feature type="compositionally biased region" description="Basic and acidic residues" evidence="1">
    <location>
        <begin position="221"/>
        <end position="230"/>
    </location>
</feature>
<feature type="region of interest" description="Disordered" evidence="1">
    <location>
        <begin position="314"/>
        <end position="336"/>
    </location>
</feature>
<protein>
    <submittedName>
        <fullName evidence="2">Uncharacterized protein</fullName>
    </submittedName>
</protein>
<feature type="region of interest" description="Disordered" evidence="1">
    <location>
        <begin position="218"/>
        <end position="261"/>
    </location>
</feature>
<dbReference type="OrthoDB" id="9830011at2"/>
<gene>
    <name evidence="2" type="ORF">Pr1d_52680</name>
</gene>
<dbReference type="AlphaFoldDB" id="A0A5B9QK10"/>
<evidence type="ECO:0000313" key="2">
    <source>
        <dbReference type="EMBL" id="QEG37920.1"/>
    </source>
</evidence>
<sequence length="373" mass="40286">MRFSGNKRRRFDKGQEMRSSRPVCRRSLGFEQMEERITLSTSTGGLAITFDGTNFSEGGLISFSTDQMFVGDMRGVIDSHGLSGFEFSATFGTGQILNTQDLITTDIDGIDKGEANFQSRGDLNASTLGGGLEQVIPIAPLEQDPPTQPDGGEVQIAQLFGPSFEQRPGVRSEGGLVDAPRTESLQIETAVRAQEYAPAQGREMAFEVASLRPAAAQSNARDSEFNEVQKSEVAPKISLPTRTPAKADSPRDESQPPVVQSANLISSRPEIAPGENILQATLTATSHLETSEANNSAEAVQETARDQVFAEWEEQRPAEVEAPTAPLTKERERHATSSLVLGGVAVLATGAHLARVHRRDSLKEIEPLLGRDE</sequence>
<dbReference type="EMBL" id="CP042913">
    <property type="protein sequence ID" value="QEG37920.1"/>
    <property type="molecule type" value="Genomic_DNA"/>
</dbReference>
<reference evidence="2 3" key="1">
    <citation type="submission" date="2019-08" db="EMBL/GenBank/DDBJ databases">
        <title>Deep-cultivation of Planctomycetes and their phenomic and genomic characterization uncovers novel biology.</title>
        <authorList>
            <person name="Wiegand S."/>
            <person name="Jogler M."/>
            <person name="Boedeker C."/>
            <person name="Pinto D."/>
            <person name="Vollmers J."/>
            <person name="Rivas-Marin E."/>
            <person name="Kohn T."/>
            <person name="Peeters S.H."/>
            <person name="Heuer A."/>
            <person name="Rast P."/>
            <person name="Oberbeckmann S."/>
            <person name="Bunk B."/>
            <person name="Jeske O."/>
            <person name="Meyerdierks A."/>
            <person name="Storesund J.E."/>
            <person name="Kallscheuer N."/>
            <person name="Luecker S."/>
            <person name="Lage O.M."/>
            <person name="Pohl T."/>
            <person name="Merkel B.J."/>
            <person name="Hornburger P."/>
            <person name="Mueller R.-W."/>
            <person name="Bruemmer F."/>
            <person name="Labrenz M."/>
            <person name="Spormann A.M."/>
            <person name="Op den Camp H."/>
            <person name="Overmann J."/>
            <person name="Amann R."/>
            <person name="Jetten M.S.M."/>
            <person name="Mascher T."/>
            <person name="Medema M.H."/>
            <person name="Devos D.P."/>
            <person name="Kaster A.-K."/>
            <person name="Ovreas L."/>
            <person name="Rohde M."/>
            <person name="Galperin M.Y."/>
            <person name="Jogler C."/>
        </authorList>
    </citation>
    <scope>NUCLEOTIDE SEQUENCE [LARGE SCALE GENOMIC DNA]</scope>
    <source>
        <strain evidence="2 3">Pr1d</strain>
    </source>
</reference>
<dbReference type="Proteomes" id="UP000323917">
    <property type="component" value="Chromosome"/>
</dbReference>